<evidence type="ECO:0000313" key="2">
    <source>
        <dbReference type="Proteomes" id="UP000827872"/>
    </source>
</evidence>
<comment type="caution">
    <text evidence="1">The sequence shown here is derived from an EMBL/GenBank/DDBJ whole genome shotgun (WGS) entry which is preliminary data.</text>
</comment>
<gene>
    <name evidence="1" type="primary">RAB9A</name>
    <name evidence="1" type="ORF">K3G42_023864</name>
</gene>
<sequence length="317" mass="35760">MLWAQLLDLPFRMVSAALSALPHPILTVCSARQDSKLLISINININCSFLKDEAKRLNAPGAGFIHLNHISEKVSQMSGYGQMITCRSFPHGSKFFPRSSYLYVKNWTSKGSVLETMASKSSLLKVILLGDGGVGKSSIMNRYVTNKFDTQLFHTIGVEFLNKDLEVDGHFVTMQIWDTAGQERFRSLRTPFYRGSDCCLLTFSVDDSQSFQNLGNWKKEFIYYADVKEPETFPFVILGNKVDINERQVSTEEAQVWCRNNGNHPYFETSAKDATNVAAAFEEAVRRVLATDDRSDHLIQTDTINLHRKPKTSSSCC</sequence>
<keyword evidence="2" id="KW-1185">Reference proteome</keyword>
<organism evidence="1 2">
    <name type="scientific">Sphaerodactylus townsendi</name>
    <dbReference type="NCBI Taxonomy" id="933632"/>
    <lineage>
        <taxon>Eukaryota</taxon>
        <taxon>Metazoa</taxon>
        <taxon>Chordata</taxon>
        <taxon>Craniata</taxon>
        <taxon>Vertebrata</taxon>
        <taxon>Euteleostomi</taxon>
        <taxon>Lepidosauria</taxon>
        <taxon>Squamata</taxon>
        <taxon>Bifurcata</taxon>
        <taxon>Gekkota</taxon>
        <taxon>Sphaerodactylidae</taxon>
        <taxon>Sphaerodactylus</taxon>
    </lineage>
</organism>
<protein>
    <submittedName>
        <fullName evidence="1">Ras- protein Rab-9A</fullName>
    </submittedName>
</protein>
<proteinExistence type="predicted"/>
<evidence type="ECO:0000313" key="1">
    <source>
        <dbReference type="EMBL" id="KAH8005134.1"/>
    </source>
</evidence>
<reference evidence="1" key="1">
    <citation type="submission" date="2021-08" db="EMBL/GenBank/DDBJ databases">
        <title>The first chromosome-level gecko genome reveals the dynamic sex chromosomes of Neotropical dwarf geckos (Sphaerodactylidae: Sphaerodactylus).</title>
        <authorList>
            <person name="Pinto B.J."/>
            <person name="Keating S.E."/>
            <person name="Gamble T."/>
        </authorList>
    </citation>
    <scope>NUCLEOTIDE SEQUENCE</scope>
    <source>
        <strain evidence="1">TG3544</strain>
    </source>
</reference>
<name>A0ACB8FIL2_9SAUR</name>
<dbReference type="Proteomes" id="UP000827872">
    <property type="component" value="Linkage Group LG04"/>
</dbReference>
<accession>A0ACB8FIL2</accession>
<dbReference type="EMBL" id="CM037617">
    <property type="protein sequence ID" value="KAH8005134.1"/>
    <property type="molecule type" value="Genomic_DNA"/>
</dbReference>